<dbReference type="AlphaFoldDB" id="A0A0K0CXV9"/>
<sequence>MFSIRVVLPLLDLNRCNNEHPHRDNDQLWAINWDQHCSEEGEGAKTLGEQKFSYQPHVPAEFTTGDTFRIVEDVVGNHDDVVASVDVAVVDVGGVVVSVEVVVVDVDDVVVTVDVVTMDVNDVVTSDGVISASLRSTLLPTDGDLTLPRGITSGCTAFRGGLDILRGVVVVVGGCTTDAIDGTLI</sequence>
<proteinExistence type="predicted"/>
<name>A0A0K0CXV9_ANGCA</name>
<keyword evidence="1" id="KW-1185">Reference proteome</keyword>
<reference evidence="1" key="1">
    <citation type="submission" date="2012-09" db="EMBL/GenBank/DDBJ databases">
        <authorList>
            <person name="Martin A.A."/>
        </authorList>
    </citation>
    <scope>NUCLEOTIDE SEQUENCE</scope>
</reference>
<protein>
    <submittedName>
        <fullName evidence="2">Uncharacterized protein</fullName>
    </submittedName>
</protein>
<evidence type="ECO:0000313" key="1">
    <source>
        <dbReference type="Proteomes" id="UP000035642"/>
    </source>
</evidence>
<organism evidence="1 2">
    <name type="scientific">Angiostrongylus cantonensis</name>
    <name type="common">Rat lungworm</name>
    <dbReference type="NCBI Taxonomy" id="6313"/>
    <lineage>
        <taxon>Eukaryota</taxon>
        <taxon>Metazoa</taxon>
        <taxon>Ecdysozoa</taxon>
        <taxon>Nematoda</taxon>
        <taxon>Chromadorea</taxon>
        <taxon>Rhabditida</taxon>
        <taxon>Rhabditina</taxon>
        <taxon>Rhabditomorpha</taxon>
        <taxon>Strongyloidea</taxon>
        <taxon>Metastrongylidae</taxon>
        <taxon>Angiostrongylus</taxon>
    </lineage>
</organism>
<reference evidence="2" key="2">
    <citation type="submission" date="2017-02" db="UniProtKB">
        <authorList>
            <consortium name="WormBaseParasite"/>
        </authorList>
    </citation>
    <scope>IDENTIFICATION</scope>
</reference>
<evidence type="ECO:0000313" key="2">
    <source>
        <dbReference type="WBParaSite" id="ACAC_0000244301-mRNA-1"/>
    </source>
</evidence>
<accession>A0A0K0CXV9</accession>
<dbReference type="WBParaSite" id="ACAC_0000244301-mRNA-1">
    <property type="protein sequence ID" value="ACAC_0000244301-mRNA-1"/>
    <property type="gene ID" value="ACAC_0000244301"/>
</dbReference>
<dbReference type="Proteomes" id="UP000035642">
    <property type="component" value="Unassembled WGS sequence"/>
</dbReference>